<dbReference type="Proteomes" id="UP000199029">
    <property type="component" value="Unassembled WGS sequence"/>
</dbReference>
<keyword evidence="1" id="KW-0472">Membrane</keyword>
<evidence type="ECO:0000313" key="3">
    <source>
        <dbReference type="Proteomes" id="UP000199029"/>
    </source>
</evidence>
<dbReference type="STRING" id="1227077.SAMN04515668_3070"/>
<gene>
    <name evidence="2" type="ORF">SAMN04515668_3070</name>
</gene>
<evidence type="ECO:0000256" key="1">
    <source>
        <dbReference type="SAM" id="Phobius"/>
    </source>
</evidence>
<feature type="transmembrane region" description="Helical" evidence="1">
    <location>
        <begin position="20"/>
        <end position="38"/>
    </location>
</feature>
<proteinExistence type="predicted"/>
<feature type="transmembrane region" description="Helical" evidence="1">
    <location>
        <begin position="50"/>
        <end position="68"/>
    </location>
</feature>
<feature type="transmembrane region" description="Helical" evidence="1">
    <location>
        <begin position="88"/>
        <end position="109"/>
    </location>
</feature>
<organism evidence="2 3">
    <name type="scientific">Hymenobacter arizonensis</name>
    <name type="common">Siccationidurans arizonensis</name>
    <dbReference type="NCBI Taxonomy" id="1227077"/>
    <lineage>
        <taxon>Bacteria</taxon>
        <taxon>Pseudomonadati</taxon>
        <taxon>Bacteroidota</taxon>
        <taxon>Cytophagia</taxon>
        <taxon>Cytophagales</taxon>
        <taxon>Hymenobacteraceae</taxon>
        <taxon>Hymenobacter</taxon>
    </lineage>
</organism>
<reference evidence="3" key="1">
    <citation type="submission" date="2016-10" db="EMBL/GenBank/DDBJ databases">
        <authorList>
            <person name="Varghese N."/>
            <person name="Submissions S."/>
        </authorList>
    </citation>
    <scope>NUCLEOTIDE SEQUENCE [LARGE SCALE GENOMIC DNA]</scope>
    <source>
        <strain evidence="3">OR362-8,ATCC BAA-1266,JCM 13504</strain>
    </source>
</reference>
<keyword evidence="1" id="KW-0812">Transmembrane</keyword>
<dbReference type="AlphaFoldDB" id="A0A1I5ZNL2"/>
<keyword evidence="1" id="KW-1133">Transmembrane helix</keyword>
<dbReference type="RefSeq" id="WP_092675267.1">
    <property type="nucleotide sequence ID" value="NZ_FOXS01000004.1"/>
</dbReference>
<name>A0A1I5ZNL2_HYMAR</name>
<accession>A0A1I5ZNL2</accession>
<keyword evidence="3" id="KW-1185">Reference proteome</keyword>
<protein>
    <submittedName>
        <fullName evidence="2">Uncharacterized protein</fullName>
    </submittedName>
</protein>
<sequence>MRLPPLSAGQTTDLALLRAQAFIARGAWPALLALAAWARQRSPQGRCRSTTFAVLLLASQFFATAAQACPVCRPKVEAGIYGADYAPHLLLVLLPVAVLLGLGLGLFYWDKLTTRSARPYATPLP</sequence>
<evidence type="ECO:0000313" key="2">
    <source>
        <dbReference type="EMBL" id="SFQ58066.1"/>
    </source>
</evidence>
<dbReference type="EMBL" id="FOXS01000004">
    <property type="protein sequence ID" value="SFQ58066.1"/>
    <property type="molecule type" value="Genomic_DNA"/>
</dbReference>